<accession>A0A1U8AYF9</accession>
<dbReference type="RefSeq" id="XP_010268433.1">
    <property type="nucleotide sequence ID" value="XM_010270131.2"/>
</dbReference>
<dbReference type="Gene3D" id="3.40.50.2000">
    <property type="entry name" value="Glycogen Phosphorylase B"/>
    <property type="match status" value="2"/>
</dbReference>
<proteinExistence type="inferred from homology"/>
<dbReference type="PROSITE" id="PS00375">
    <property type="entry name" value="UDPGT"/>
    <property type="match status" value="1"/>
</dbReference>
<dbReference type="KEGG" id="nnu:104605389"/>
<organism evidence="5 6">
    <name type="scientific">Nelumbo nucifera</name>
    <name type="common">Sacred lotus</name>
    <dbReference type="NCBI Taxonomy" id="4432"/>
    <lineage>
        <taxon>Eukaryota</taxon>
        <taxon>Viridiplantae</taxon>
        <taxon>Streptophyta</taxon>
        <taxon>Embryophyta</taxon>
        <taxon>Tracheophyta</taxon>
        <taxon>Spermatophyta</taxon>
        <taxon>Magnoliopsida</taxon>
        <taxon>Proteales</taxon>
        <taxon>Nelumbonaceae</taxon>
        <taxon>Nelumbo</taxon>
    </lineage>
</organism>
<dbReference type="EC" id="2.4.1.-" evidence="4"/>
<dbReference type="OMA" id="MHRVMSL"/>
<keyword evidence="5" id="KW-1185">Reference proteome</keyword>
<sequence>MTEVLHRSSSKKAHVAVLSFPFGSHTSSLLKFTSRLAVAAPSVTFSFYSTGKANSSAFGSNTPQNIKPYDVADGLPVGYQHSANTVETAIELFLKATPKNFEEALEVATSDIGMKITCVLSHAFIWFAADFAEKLGVPWVPIWSAGLCSLSAHYHTDLIRHTIAAVSHVGIVGREDEALGFIPGMSALRIGDLPEGILAGDMNSSFSCMLHRTGQMLPRGAAVGINSFPDLEPVILEDLRSKLQNCLTVGPFTLLTPPPSGSDETGCLPWLDHHQSHSVAYISCGTVAVPKPAELAAIAEALEEKGIPFLWSLEKKQQLKLPSGFIERMGEKSAKMVTWAPQSRVLQHPAVGVYVTHAGWNSVSESITYGVPMMCRPSFGDQKLNARNVSEVWGIGIRLEEFTREALVNAFDLILSKDEGTKIRNKVSALGEKAKNAMGPKGSSTQNLNKLIEIIQKTN</sequence>
<dbReference type="OrthoDB" id="5835829at2759"/>
<dbReference type="AlphaFoldDB" id="A0A1U8AYF9"/>
<dbReference type="InParanoid" id="A0A1U8AYF9"/>
<evidence type="ECO:0000256" key="4">
    <source>
        <dbReference type="RuleBase" id="RU362057"/>
    </source>
</evidence>
<dbReference type="PANTHER" id="PTHR11926:SF1560">
    <property type="entry name" value="UDP-GLYCOSYLTRANSFERASE 74E1-RELATED"/>
    <property type="match status" value="1"/>
</dbReference>
<reference evidence="6" key="1">
    <citation type="submission" date="2025-08" db="UniProtKB">
        <authorList>
            <consortium name="RefSeq"/>
        </authorList>
    </citation>
    <scope>IDENTIFICATION</scope>
</reference>
<dbReference type="Proteomes" id="UP000189703">
    <property type="component" value="Unplaced"/>
</dbReference>
<dbReference type="PANTHER" id="PTHR11926">
    <property type="entry name" value="GLUCOSYL/GLUCURONOSYL TRANSFERASES"/>
    <property type="match status" value="1"/>
</dbReference>
<dbReference type="eggNOG" id="KOG1192">
    <property type="taxonomic scope" value="Eukaryota"/>
</dbReference>
<evidence type="ECO:0000313" key="5">
    <source>
        <dbReference type="Proteomes" id="UP000189703"/>
    </source>
</evidence>
<comment type="similarity">
    <text evidence="1 3">Belongs to the UDP-glycosyltransferase family.</text>
</comment>
<dbReference type="CDD" id="cd03784">
    <property type="entry name" value="GT1_Gtf-like"/>
    <property type="match status" value="1"/>
</dbReference>
<evidence type="ECO:0000256" key="2">
    <source>
        <dbReference type="ARBA" id="ARBA00022679"/>
    </source>
</evidence>
<dbReference type="InterPro" id="IPR002213">
    <property type="entry name" value="UDP_glucos_trans"/>
</dbReference>
<name>A0A1U8AYF9_NELNU</name>
<dbReference type="FunFam" id="3.40.50.2000:FF:000129">
    <property type="entry name" value="Glycosyltransferase"/>
    <property type="match status" value="1"/>
</dbReference>
<keyword evidence="2 3" id="KW-0808">Transferase</keyword>
<evidence type="ECO:0000256" key="1">
    <source>
        <dbReference type="ARBA" id="ARBA00009995"/>
    </source>
</evidence>
<gene>
    <name evidence="6" type="primary">LOC104605389</name>
</gene>
<dbReference type="InterPro" id="IPR035595">
    <property type="entry name" value="UDP_glycos_trans_CS"/>
</dbReference>
<dbReference type="GO" id="GO:0035251">
    <property type="term" value="F:UDP-glucosyltransferase activity"/>
    <property type="evidence" value="ECO:0000318"/>
    <property type="project" value="GO_Central"/>
</dbReference>
<dbReference type="SUPFAM" id="SSF53756">
    <property type="entry name" value="UDP-Glycosyltransferase/glycogen phosphorylase"/>
    <property type="match status" value="1"/>
</dbReference>
<protein>
    <recommendedName>
        <fullName evidence="4">Glycosyltransferase</fullName>
        <ecNumber evidence="4">2.4.1.-</ecNumber>
    </recommendedName>
</protein>
<dbReference type="GeneID" id="104605389"/>
<keyword evidence="3" id="KW-0328">Glycosyltransferase</keyword>
<evidence type="ECO:0000313" key="6">
    <source>
        <dbReference type="RefSeq" id="XP_010268433.1"/>
    </source>
</evidence>
<dbReference type="Pfam" id="PF00201">
    <property type="entry name" value="UDPGT"/>
    <property type="match status" value="1"/>
</dbReference>
<dbReference type="STRING" id="4432.A0A1U8AYF9"/>
<evidence type="ECO:0000256" key="3">
    <source>
        <dbReference type="RuleBase" id="RU003718"/>
    </source>
</evidence>